<sequence>MEGMMQCFWAFTGSLAFGVVFNIRGKNSIFAALGGLFAWVVYLLMGELFQNTITQFFAAAMAISFYAEFMAIWRKTPVTVFIISGMIPLVPGGTIFYTMRELIMGNDTESYQLGIYTIAIAGSIAMGILIASFVVQTVRYAINQILDYKGAA</sequence>
<dbReference type="InterPro" id="IPR050539">
    <property type="entry name" value="ThrE_Dicarb/AminoAcid_Exp"/>
</dbReference>
<protein>
    <recommendedName>
        <fullName evidence="9">Threonine/Serine exporter ThrE domain-containing protein</fullName>
    </recommendedName>
</protein>
<evidence type="ECO:0000313" key="10">
    <source>
        <dbReference type="EMBL" id="KSV57944.1"/>
    </source>
</evidence>
<dbReference type="OrthoDB" id="9810047at2"/>
<evidence type="ECO:0000256" key="6">
    <source>
        <dbReference type="ARBA" id="ARBA00023136"/>
    </source>
</evidence>
<evidence type="ECO:0000256" key="5">
    <source>
        <dbReference type="ARBA" id="ARBA00022989"/>
    </source>
</evidence>
<keyword evidence="3" id="KW-0997">Cell inner membrane</keyword>
<reference evidence="10 11" key="1">
    <citation type="submission" date="2015-11" db="EMBL/GenBank/DDBJ databases">
        <title>Butyribacter intestini gen. nov., sp. nov., a butyric acid-producing bacterium of the family Lachnospiraceae isolated from the human faeces.</title>
        <authorList>
            <person name="Zou Y."/>
            <person name="Xue W."/>
            <person name="Luo G."/>
            <person name="Lv M."/>
        </authorList>
    </citation>
    <scope>NUCLEOTIDE SEQUENCE [LARGE SCALE GENOMIC DNA]</scope>
    <source>
        <strain evidence="10 11">ACET-33324</strain>
    </source>
</reference>
<comment type="subcellular location">
    <subcellularLocation>
        <location evidence="1">Cell membrane</location>
        <topology evidence="1">Multi-pass membrane protein</topology>
    </subcellularLocation>
</comment>
<dbReference type="STRING" id="290052.ASU35_14750"/>
<feature type="transmembrane region" description="Helical" evidence="8">
    <location>
        <begin position="56"/>
        <end position="73"/>
    </location>
</feature>
<dbReference type="GO" id="GO:0005886">
    <property type="term" value="C:plasma membrane"/>
    <property type="evidence" value="ECO:0007669"/>
    <property type="project" value="UniProtKB-SubCell"/>
</dbReference>
<keyword evidence="5 8" id="KW-1133">Transmembrane helix</keyword>
<dbReference type="PANTHER" id="PTHR34390:SF1">
    <property type="entry name" value="SUCCINATE TRANSPORTER SUBUNIT YJJB-RELATED"/>
    <property type="match status" value="1"/>
</dbReference>
<dbReference type="InterPro" id="IPR024528">
    <property type="entry name" value="ThrE_2"/>
</dbReference>
<dbReference type="Proteomes" id="UP000054874">
    <property type="component" value="Unassembled WGS sequence"/>
</dbReference>
<evidence type="ECO:0000256" key="3">
    <source>
        <dbReference type="ARBA" id="ARBA00022519"/>
    </source>
</evidence>
<feature type="transmembrane region" description="Helical" evidence="8">
    <location>
        <begin position="29"/>
        <end position="49"/>
    </location>
</feature>
<keyword evidence="6 8" id="KW-0472">Membrane</keyword>
<evidence type="ECO:0000256" key="2">
    <source>
        <dbReference type="ARBA" id="ARBA00022475"/>
    </source>
</evidence>
<gene>
    <name evidence="10" type="ORF">ASU35_14750</name>
</gene>
<dbReference type="Pfam" id="PF12821">
    <property type="entry name" value="ThrE_2"/>
    <property type="match status" value="1"/>
</dbReference>
<evidence type="ECO:0000256" key="1">
    <source>
        <dbReference type="ARBA" id="ARBA00004651"/>
    </source>
</evidence>
<evidence type="ECO:0000313" key="11">
    <source>
        <dbReference type="Proteomes" id="UP000054874"/>
    </source>
</evidence>
<keyword evidence="4 8" id="KW-0812">Transmembrane</keyword>
<name>A0A0V8QBH9_9FIRM</name>
<dbReference type="EMBL" id="LNAM01000193">
    <property type="protein sequence ID" value="KSV57944.1"/>
    <property type="molecule type" value="Genomic_DNA"/>
</dbReference>
<evidence type="ECO:0000256" key="4">
    <source>
        <dbReference type="ARBA" id="ARBA00022692"/>
    </source>
</evidence>
<evidence type="ECO:0000256" key="8">
    <source>
        <dbReference type="SAM" id="Phobius"/>
    </source>
</evidence>
<evidence type="ECO:0000256" key="7">
    <source>
        <dbReference type="ARBA" id="ARBA00034125"/>
    </source>
</evidence>
<comment type="caution">
    <text evidence="10">The sequence shown here is derived from an EMBL/GenBank/DDBJ whole genome shotgun (WGS) entry which is preliminary data.</text>
</comment>
<feature type="transmembrane region" description="Helical" evidence="8">
    <location>
        <begin position="7"/>
        <end position="23"/>
    </location>
</feature>
<feature type="domain" description="Threonine/Serine exporter ThrE" evidence="9">
    <location>
        <begin position="6"/>
        <end position="134"/>
    </location>
</feature>
<keyword evidence="2" id="KW-1003">Cell membrane</keyword>
<proteinExistence type="inferred from homology"/>
<feature type="transmembrane region" description="Helical" evidence="8">
    <location>
        <begin position="111"/>
        <end position="135"/>
    </location>
</feature>
<organism evidence="10 11">
    <name type="scientific">Acetivibrio ethanolgignens</name>
    <dbReference type="NCBI Taxonomy" id="290052"/>
    <lineage>
        <taxon>Bacteria</taxon>
        <taxon>Bacillati</taxon>
        <taxon>Bacillota</taxon>
        <taxon>Clostridia</taxon>
        <taxon>Eubacteriales</taxon>
        <taxon>Oscillospiraceae</taxon>
        <taxon>Acetivibrio</taxon>
    </lineage>
</organism>
<evidence type="ECO:0000259" key="9">
    <source>
        <dbReference type="Pfam" id="PF12821"/>
    </source>
</evidence>
<dbReference type="AlphaFoldDB" id="A0A0V8QBH9"/>
<keyword evidence="11" id="KW-1185">Reference proteome</keyword>
<dbReference type="RefSeq" id="WP_058353822.1">
    <property type="nucleotide sequence ID" value="NZ_CABMMD010000193.1"/>
</dbReference>
<feature type="transmembrane region" description="Helical" evidence="8">
    <location>
        <begin position="79"/>
        <end position="99"/>
    </location>
</feature>
<dbReference type="PANTHER" id="PTHR34390">
    <property type="entry name" value="UPF0442 PROTEIN YJJB-RELATED"/>
    <property type="match status" value="1"/>
</dbReference>
<dbReference type="GO" id="GO:0015744">
    <property type="term" value="P:succinate transport"/>
    <property type="evidence" value="ECO:0007669"/>
    <property type="project" value="TreeGrafter"/>
</dbReference>
<accession>A0A0V8QBH9</accession>
<comment type="similarity">
    <text evidence="7">Belongs to the ThrE exporter (TC 2.A.79) family.</text>
</comment>